<keyword evidence="15 19" id="KW-0472">Membrane</keyword>
<evidence type="ECO:0000256" key="11">
    <source>
        <dbReference type="ARBA" id="ARBA00022989"/>
    </source>
</evidence>
<dbReference type="AlphaFoldDB" id="Q645C5"/>
<evidence type="ECO:0000256" key="16">
    <source>
        <dbReference type="ARBA" id="ARBA00061233"/>
    </source>
</evidence>
<evidence type="ECO:0000256" key="17">
    <source>
        <dbReference type="PIRSR" id="PIRSR038885-1"/>
    </source>
</evidence>
<evidence type="ECO:0000256" key="7">
    <source>
        <dbReference type="ARBA" id="ARBA00022692"/>
    </source>
</evidence>
<keyword evidence="13" id="KW-0830">Ubiquinone</keyword>
<evidence type="ECO:0000256" key="12">
    <source>
        <dbReference type="ARBA" id="ARBA00023004"/>
    </source>
</evidence>
<evidence type="ECO:0000256" key="6">
    <source>
        <dbReference type="ARBA" id="ARBA00022660"/>
    </source>
</evidence>
<keyword evidence="9" id="KW-0999">Mitochondrion inner membrane</keyword>
<feature type="domain" description="Cytochrome b/b6 C-terminal region profile" evidence="21">
    <location>
        <begin position="211"/>
        <end position="380"/>
    </location>
</feature>
<feature type="transmembrane region" description="Helical" evidence="19">
    <location>
        <begin position="30"/>
        <end position="53"/>
    </location>
</feature>
<dbReference type="FunFam" id="1.20.810.10:FF:000002">
    <property type="entry name" value="Cytochrome b"/>
    <property type="match status" value="1"/>
</dbReference>
<evidence type="ECO:0000259" key="21">
    <source>
        <dbReference type="PROSITE" id="PS51003"/>
    </source>
</evidence>
<dbReference type="InterPro" id="IPR030689">
    <property type="entry name" value="Cytochrome_b"/>
</dbReference>
<dbReference type="GO" id="GO:0046872">
    <property type="term" value="F:metal ion binding"/>
    <property type="evidence" value="ECO:0007669"/>
    <property type="project" value="UniProtKB-UniRule"/>
</dbReference>
<dbReference type="PIRSF" id="PIRSF038885">
    <property type="entry name" value="COB"/>
    <property type="match status" value="1"/>
</dbReference>
<feature type="transmembrane region" description="Helical" evidence="19">
    <location>
        <begin position="114"/>
        <end position="134"/>
    </location>
</feature>
<dbReference type="GO" id="GO:0016491">
    <property type="term" value="F:oxidoreductase activity"/>
    <property type="evidence" value="ECO:0007669"/>
    <property type="project" value="UniProtKB-UniRule"/>
</dbReference>
<evidence type="ECO:0000313" key="22">
    <source>
        <dbReference type="EMBL" id="AAU20459.1"/>
    </source>
</evidence>
<dbReference type="Gene3D" id="1.20.810.10">
    <property type="entry name" value="Cytochrome Bc1 Complex, Chain C"/>
    <property type="match status" value="1"/>
</dbReference>
<comment type="similarity">
    <text evidence="16 19">Belongs to the cytochrome b family.</text>
</comment>
<evidence type="ECO:0000256" key="19">
    <source>
        <dbReference type="RuleBase" id="RU362117"/>
    </source>
</evidence>
<dbReference type="PROSITE" id="PS51002">
    <property type="entry name" value="CYTB_NTER"/>
    <property type="match status" value="1"/>
</dbReference>
<dbReference type="GO" id="GO:0005743">
    <property type="term" value="C:mitochondrial inner membrane"/>
    <property type="evidence" value="ECO:0007669"/>
    <property type="project" value="UniProtKB-SubCell"/>
</dbReference>
<dbReference type="InterPro" id="IPR027387">
    <property type="entry name" value="Cytb/b6-like_sf"/>
</dbReference>
<keyword evidence="4 19" id="KW-0813">Transport</keyword>
<comment type="cofactor">
    <cofactor evidence="19">
        <name>heme b</name>
        <dbReference type="ChEBI" id="CHEBI:60344"/>
    </cofactor>
    <text evidence="19">Binds 2 heme groups non-covalently.</text>
</comment>
<dbReference type="GO" id="GO:0006122">
    <property type="term" value="P:mitochondrial electron transport, ubiquinol to cytochrome c"/>
    <property type="evidence" value="ECO:0007669"/>
    <property type="project" value="TreeGrafter"/>
</dbReference>
<dbReference type="InterPro" id="IPR048260">
    <property type="entry name" value="Cytochrome_b_C_euk/bac"/>
</dbReference>
<dbReference type="PANTHER" id="PTHR19271:SF16">
    <property type="entry name" value="CYTOCHROME B"/>
    <property type="match status" value="1"/>
</dbReference>
<keyword evidence="11 19" id="KW-1133">Transmembrane helix</keyword>
<dbReference type="InterPro" id="IPR005798">
    <property type="entry name" value="Cyt_b/b6_C"/>
</dbReference>
<keyword evidence="12 18" id="KW-0408">Iron</keyword>
<dbReference type="InterPro" id="IPR005797">
    <property type="entry name" value="Cyt_b/b6_N"/>
</dbReference>
<keyword evidence="10 19" id="KW-0249">Electron transport</keyword>
<dbReference type="EMBL" id="AY728214">
    <property type="protein sequence ID" value="AAU20459.1"/>
    <property type="molecule type" value="Genomic_DNA"/>
</dbReference>
<feature type="transmembrane region" description="Helical" evidence="19">
    <location>
        <begin position="146"/>
        <end position="167"/>
    </location>
</feature>
<keyword evidence="7 19" id="KW-0812">Transmembrane</keyword>
<dbReference type="GO" id="GO:0008121">
    <property type="term" value="F:quinol-cytochrome-c reductase activity"/>
    <property type="evidence" value="ECO:0007669"/>
    <property type="project" value="InterPro"/>
</dbReference>
<feature type="domain" description="Cytochrome b/b6 N-terminal region profile" evidence="20">
    <location>
        <begin position="1"/>
        <end position="210"/>
    </location>
</feature>
<reference evidence="22" key="1">
    <citation type="journal article" date="2004" name="Proc. Natl. Acad. Sci. U.S.A.">
        <title>Morphological homoplasy, life history evolution, and historical biogeography of plethodontid salamanders inferred from complete mitochondrial genomes.</title>
        <authorList>
            <person name="Mueller R.L."/>
            <person name="Macey J.R."/>
            <person name="Jaekel M."/>
            <person name="Wake D.B."/>
            <person name="Boore J.L."/>
        </authorList>
    </citation>
    <scope>NUCLEOTIDE SEQUENCE</scope>
</reference>
<dbReference type="PANTHER" id="PTHR19271">
    <property type="entry name" value="CYTOCHROME B"/>
    <property type="match status" value="1"/>
</dbReference>
<evidence type="ECO:0000256" key="15">
    <source>
        <dbReference type="ARBA" id="ARBA00023136"/>
    </source>
</evidence>
<dbReference type="SUPFAM" id="SSF81342">
    <property type="entry name" value="Transmembrane di-heme cytochromes"/>
    <property type="match status" value="1"/>
</dbReference>
<dbReference type="Pfam" id="PF00033">
    <property type="entry name" value="Cytochrome_B"/>
    <property type="match status" value="1"/>
</dbReference>
<organism evidence="22">
    <name type="scientific">Aneides flavipunctatus</name>
    <name type="common">black salamander</name>
    <dbReference type="NCBI Taxonomy" id="154579"/>
    <lineage>
        <taxon>Eukaryota</taxon>
        <taxon>Metazoa</taxon>
        <taxon>Chordata</taxon>
        <taxon>Craniata</taxon>
        <taxon>Vertebrata</taxon>
        <taxon>Euteleostomi</taxon>
        <taxon>Amphibia</taxon>
        <taxon>Batrachia</taxon>
        <taxon>Caudata</taxon>
        <taxon>Salamandroidea</taxon>
        <taxon>Plethodontidae</taxon>
        <taxon>Plethodontinae</taxon>
        <taxon>Aneides</taxon>
    </lineage>
</organism>
<feature type="transmembrane region" description="Helical" evidence="19">
    <location>
        <begin position="88"/>
        <end position="108"/>
    </location>
</feature>
<dbReference type="GO" id="GO:0045275">
    <property type="term" value="C:respiratory chain complex III"/>
    <property type="evidence" value="ECO:0007669"/>
    <property type="project" value="InterPro"/>
</dbReference>
<evidence type="ECO:0000256" key="18">
    <source>
        <dbReference type="PIRSR" id="PIRSR038885-2"/>
    </source>
</evidence>
<feature type="binding site" description="axial binding residue" evidence="18">
    <location>
        <position position="98"/>
    </location>
    <ligand>
        <name>heme b</name>
        <dbReference type="ChEBI" id="CHEBI:60344"/>
        <label>b566</label>
    </ligand>
    <ligandPart>
        <name>Fe</name>
        <dbReference type="ChEBI" id="CHEBI:18248"/>
    </ligandPart>
</feature>
<keyword evidence="8 18" id="KW-0479">Metal-binding</keyword>
<dbReference type="InterPro" id="IPR048259">
    <property type="entry name" value="Cytochrome_b_N_euk/bac"/>
</dbReference>
<comment type="subcellular location">
    <subcellularLocation>
        <location evidence="2">Mitochondrion inner membrane</location>
        <topology evidence="2">Multi-pass membrane protein</topology>
    </subcellularLocation>
</comment>
<evidence type="ECO:0000256" key="4">
    <source>
        <dbReference type="ARBA" id="ARBA00022448"/>
    </source>
</evidence>
<comment type="cofactor">
    <cofactor evidence="18">
        <name>heme</name>
        <dbReference type="ChEBI" id="CHEBI:30413"/>
    </cofactor>
    <text evidence="18">Binds 2 heme groups non-covalently.</text>
</comment>
<sequence>MAHMMRKTHPLLKIMNNSFVDLPAPSNLSYLWNFGSLLGVCLIMQILTGLFLAMHYTADTTSAFSSVMCNCRDVNYGWMMRSTHANGASFFFICIYMHIGRGLYYGSYMYKETWNIGVILLFLVMATAFVGYVLPWGQMSFWGATVITNLLSAVPYLGDMLVQWIWGGFSVDKATLTRFFAFHFILPFIISGVSIVHLLFLHETGSNNPMGLNSNSDKIPFHPYFSFKDLLGFLILILLLMLLSLFSPNLFNDPENFTPANPLITPPHIQPEWYFLFAYAILRSIPNKLGGVIALLMSILILLFIPMLQTSKHRNLVFRPTTQILFWLLIANTLMLTWIGGQPVEPPFIEIGQVASVLYFMLFFTLFPLAGTMENKLMKW</sequence>
<evidence type="ECO:0000256" key="14">
    <source>
        <dbReference type="ARBA" id="ARBA00023128"/>
    </source>
</evidence>
<dbReference type="CDD" id="cd00284">
    <property type="entry name" value="Cytochrome_b_N"/>
    <property type="match status" value="1"/>
</dbReference>
<accession>Q645C5</accession>
<dbReference type="InterPro" id="IPR016174">
    <property type="entry name" value="Di-haem_cyt_TM"/>
</dbReference>
<evidence type="ECO:0000256" key="9">
    <source>
        <dbReference type="ARBA" id="ARBA00022792"/>
    </source>
</evidence>
<gene>
    <name evidence="22" type="primary">cob</name>
</gene>
<feature type="transmembrane region" description="Helical" evidence="19">
    <location>
        <begin position="289"/>
        <end position="308"/>
    </location>
</feature>
<geneLocation type="mitochondrion" evidence="22"/>
<feature type="transmembrane region" description="Helical" evidence="19">
    <location>
        <begin position="230"/>
        <end position="251"/>
    </location>
</feature>
<keyword evidence="14 19" id="KW-0496">Mitochondrion</keyword>
<comment type="function">
    <text evidence="1 19">Component of the ubiquinol-cytochrome c reductase complex (complex III or cytochrome b-c1 complex) that is part of the mitochondrial respiratory chain. The b-c1 complex mediates electron transfer from ubiquinol to cytochrome c. Contributes to the generation of a proton gradient across the mitochondrial membrane that is then used for ATP synthesis.</text>
</comment>
<proteinExistence type="inferred from homology"/>
<evidence type="ECO:0000259" key="20">
    <source>
        <dbReference type="PROSITE" id="PS51002"/>
    </source>
</evidence>
<feature type="transmembrane region" description="Helical" evidence="19">
    <location>
        <begin position="179"/>
        <end position="201"/>
    </location>
</feature>
<evidence type="ECO:0000256" key="5">
    <source>
        <dbReference type="ARBA" id="ARBA00022617"/>
    </source>
</evidence>
<dbReference type="CDD" id="cd00290">
    <property type="entry name" value="cytochrome_b_C"/>
    <property type="match status" value="1"/>
</dbReference>
<feature type="binding site" description="axial binding residue" evidence="18">
    <location>
        <position position="183"/>
    </location>
    <ligand>
        <name>heme b</name>
        <dbReference type="ChEBI" id="CHEBI:60344"/>
        <label>b562</label>
    </ligand>
    <ligandPart>
        <name>Fe</name>
        <dbReference type="ChEBI" id="CHEBI:18248"/>
    </ligandPart>
</feature>
<feature type="transmembrane region" description="Helical" evidence="19">
    <location>
        <begin position="351"/>
        <end position="370"/>
    </location>
</feature>
<dbReference type="InterPro" id="IPR036150">
    <property type="entry name" value="Cyt_b/b6_C_sf"/>
</dbReference>
<keyword evidence="6 19" id="KW-0679">Respiratory chain</keyword>
<feature type="binding site" evidence="17">
    <location>
        <position position="202"/>
    </location>
    <ligand>
        <name>a ubiquinone</name>
        <dbReference type="ChEBI" id="CHEBI:16389"/>
    </ligand>
</feature>
<name>Q645C5_9SALA</name>
<feature type="binding site" description="axial binding residue" evidence="18">
    <location>
        <position position="197"/>
    </location>
    <ligand>
        <name>heme b</name>
        <dbReference type="ChEBI" id="CHEBI:60344"/>
        <label>b566</label>
    </ligand>
    <ligandPart>
        <name>Fe</name>
        <dbReference type="ChEBI" id="CHEBI:18248"/>
    </ligandPart>
</feature>
<evidence type="ECO:0000256" key="2">
    <source>
        <dbReference type="ARBA" id="ARBA00004448"/>
    </source>
</evidence>
<protein>
    <recommendedName>
        <fullName evidence="3 19">Cytochrome b</fullName>
    </recommendedName>
</protein>
<feature type="binding site" description="axial binding residue" evidence="18">
    <location>
        <position position="84"/>
    </location>
    <ligand>
        <name>heme b</name>
        <dbReference type="ChEBI" id="CHEBI:60344"/>
        <label>b562</label>
    </ligand>
    <ligandPart>
        <name>Fe</name>
        <dbReference type="ChEBI" id="CHEBI:18248"/>
    </ligandPart>
</feature>
<evidence type="ECO:0000256" key="13">
    <source>
        <dbReference type="ARBA" id="ARBA00023075"/>
    </source>
</evidence>
<keyword evidence="5 18" id="KW-0349">Heme</keyword>
<evidence type="ECO:0000256" key="10">
    <source>
        <dbReference type="ARBA" id="ARBA00022982"/>
    </source>
</evidence>
<evidence type="ECO:0000256" key="3">
    <source>
        <dbReference type="ARBA" id="ARBA00013531"/>
    </source>
</evidence>
<evidence type="ECO:0000256" key="1">
    <source>
        <dbReference type="ARBA" id="ARBA00002566"/>
    </source>
</evidence>
<dbReference type="PROSITE" id="PS51003">
    <property type="entry name" value="CYTB_CTER"/>
    <property type="match status" value="1"/>
</dbReference>
<evidence type="ECO:0000256" key="8">
    <source>
        <dbReference type="ARBA" id="ARBA00022723"/>
    </source>
</evidence>
<dbReference type="SUPFAM" id="SSF81648">
    <property type="entry name" value="a domain/subunit of cytochrome bc1 complex (Ubiquinol-cytochrome c reductase)"/>
    <property type="match status" value="1"/>
</dbReference>
<dbReference type="Pfam" id="PF00032">
    <property type="entry name" value="Cytochrom_B_C"/>
    <property type="match status" value="1"/>
</dbReference>
<feature type="transmembrane region" description="Helical" evidence="19">
    <location>
        <begin position="320"/>
        <end position="339"/>
    </location>
</feature>